<feature type="compositionally biased region" description="Basic residues" evidence="1">
    <location>
        <begin position="9"/>
        <end position="20"/>
    </location>
</feature>
<name>A0A1I0BR27_9PROT</name>
<proteinExistence type="predicted"/>
<dbReference type="EMBL" id="FOHI01000003">
    <property type="protein sequence ID" value="SET09403.1"/>
    <property type="molecule type" value="Genomic_DNA"/>
</dbReference>
<accession>A0A1I0BR27</accession>
<evidence type="ECO:0000313" key="2">
    <source>
        <dbReference type="EMBL" id="SET09403.1"/>
    </source>
</evidence>
<protein>
    <submittedName>
        <fullName evidence="2">Uncharacterized protein</fullName>
    </submittedName>
</protein>
<organism evidence="2 3">
    <name type="scientific">Nitrosospira multiformis</name>
    <dbReference type="NCBI Taxonomy" id="1231"/>
    <lineage>
        <taxon>Bacteria</taxon>
        <taxon>Pseudomonadati</taxon>
        <taxon>Pseudomonadota</taxon>
        <taxon>Betaproteobacteria</taxon>
        <taxon>Nitrosomonadales</taxon>
        <taxon>Nitrosomonadaceae</taxon>
        <taxon>Nitrosospira</taxon>
    </lineage>
</organism>
<dbReference type="AlphaFoldDB" id="A0A1I0BR27"/>
<dbReference type="Proteomes" id="UP000183339">
    <property type="component" value="Unassembled WGS sequence"/>
</dbReference>
<feature type="region of interest" description="Disordered" evidence="1">
    <location>
        <begin position="1"/>
        <end position="109"/>
    </location>
</feature>
<feature type="compositionally biased region" description="Basic and acidic residues" evidence="1">
    <location>
        <begin position="51"/>
        <end position="80"/>
    </location>
</feature>
<dbReference type="OrthoDB" id="9182647at2"/>
<evidence type="ECO:0000313" key="3">
    <source>
        <dbReference type="Proteomes" id="UP000183339"/>
    </source>
</evidence>
<sequence length="155" mass="17432">MTSTAGKQNSRKQNSKKPGRTAKEAAILQNDPQASVLTEAPAEGVRPRRSRASDKTGPHSPKEDKPRKRVVEARSEKEMDTNAEEFSNTATPKKNKRIRDSYSIPESEHKQISILKKRCLDQGRRAKKSQILRAGILVLAQMDDTELLAVMERIR</sequence>
<reference evidence="2 3" key="1">
    <citation type="submission" date="2016-10" db="EMBL/GenBank/DDBJ databases">
        <authorList>
            <person name="de Groot N.N."/>
        </authorList>
    </citation>
    <scope>NUCLEOTIDE SEQUENCE [LARGE SCALE GENOMIC DNA]</scope>
    <source>
        <strain evidence="2 3">Nl7</strain>
    </source>
</reference>
<evidence type="ECO:0000256" key="1">
    <source>
        <dbReference type="SAM" id="MobiDB-lite"/>
    </source>
</evidence>
<gene>
    <name evidence="2" type="ORF">SAMN05216412_103112</name>
</gene>
<dbReference type="RefSeq" id="WP_074706021.1">
    <property type="nucleotide sequence ID" value="NZ_FOHI01000003.1"/>
</dbReference>